<dbReference type="GO" id="GO:0005829">
    <property type="term" value="C:cytosol"/>
    <property type="evidence" value="ECO:0007669"/>
    <property type="project" value="TreeGrafter"/>
</dbReference>
<dbReference type="PANTHER" id="PTHR11138:SF5">
    <property type="entry name" value="METHIONYL-TRNA FORMYLTRANSFERASE, MITOCHONDRIAL"/>
    <property type="match status" value="1"/>
</dbReference>
<dbReference type="SUPFAM" id="SSF53328">
    <property type="entry name" value="Formyltransferase"/>
    <property type="match status" value="1"/>
</dbReference>
<organism evidence="2 3">
    <name type="scientific">Herbaspirillum robiniae</name>
    <dbReference type="NCBI Taxonomy" id="2014887"/>
    <lineage>
        <taxon>Bacteria</taxon>
        <taxon>Pseudomonadati</taxon>
        <taxon>Pseudomonadota</taxon>
        <taxon>Betaproteobacteria</taxon>
        <taxon>Burkholderiales</taxon>
        <taxon>Oxalobacteraceae</taxon>
        <taxon>Herbaspirillum</taxon>
    </lineage>
</organism>
<sequence length="286" mass="31666">MKILLCTKRDLVGNMMLNRLLPALADRYQVEVLLANRIRPETAAVAELGWLKFFEQDLPNRLLFPLLDQRGGADNGSRWCSFDTLARRHGVPMQDAGHIARGAELTRRVEGVMPDLIVSFQFGFIFKPEALDVPRLGALNLHSGALPRHAGVNPTFWCMKDGEPEAACTLHWIDRGIDTGPLLEVRPMQLDYTRSLFSNWVDNYRNGAQMIEDAVHALGRGEQLPSTPQVDAERHYVPKPTPADFAALAERGVRLVDTDDYLALLAQYLPAQAQAPVPLAPAAAAA</sequence>
<dbReference type="InterPro" id="IPR002376">
    <property type="entry name" value="Formyl_transf_N"/>
</dbReference>
<dbReference type="Pfam" id="PF00551">
    <property type="entry name" value="Formyl_trans_N"/>
    <property type="match status" value="1"/>
</dbReference>
<name>A0A246WK64_9BURK</name>
<dbReference type="GO" id="GO:0004479">
    <property type="term" value="F:methionyl-tRNA formyltransferase activity"/>
    <property type="evidence" value="ECO:0007669"/>
    <property type="project" value="TreeGrafter"/>
</dbReference>
<dbReference type="Proteomes" id="UP000197596">
    <property type="component" value="Unassembled WGS sequence"/>
</dbReference>
<dbReference type="PANTHER" id="PTHR11138">
    <property type="entry name" value="METHIONYL-TRNA FORMYLTRANSFERASE"/>
    <property type="match status" value="1"/>
</dbReference>
<comment type="caution">
    <text evidence="2">The sequence shown here is derived from an EMBL/GenBank/DDBJ whole genome shotgun (WGS) entry which is preliminary data.</text>
</comment>
<dbReference type="RefSeq" id="WP_088752665.1">
    <property type="nucleotide sequence ID" value="NZ_NJGU01000017.1"/>
</dbReference>
<evidence type="ECO:0000259" key="1">
    <source>
        <dbReference type="Pfam" id="PF00551"/>
    </source>
</evidence>
<protein>
    <recommendedName>
        <fullName evidence="1">Formyl transferase N-terminal domain-containing protein</fullName>
    </recommendedName>
</protein>
<gene>
    <name evidence="2" type="ORF">CEJ42_22890</name>
</gene>
<evidence type="ECO:0000313" key="3">
    <source>
        <dbReference type="Proteomes" id="UP000197596"/>
    </source>
</evidence>
<dbReference type="EMBL" id="NJGU01000017">
    <property type="protein sequence ID" value="OWY26610.1"/>
    <property type="molecule type" value="Genomic_DNA"/>
</dbReference>
<dbReference type="AlphaFoldDB" id="A0A246WK64"/>
<dbReference type="InterPro" id="IPR036477">
    <property type="entry name" value="Formyl_transf_N_sf"/>
</dbReference>
<accession>A0A246WK64</accession>
<proteinExistence type="predicted"/>
<feature type="domain" description="Formyl transferase N-terminal" evidence="1">
    <location>
        <begin position="102"/>
        <end position="186"/>
    </location>
</feature>
<reference evidence="2 3" key="1">
    <citation type="submission" date="2017-06" db="EMBL/GenBank/DDBJ databases">
        <title>Herbaspirillum phytohormonus sp. nov., isolated from the root nodule of Robinia pseudoacacia in lead-zinc mine.</title>
        <authorList>
            <person name="Fan M."/>
            <person name="Lin Y."/>
        </authorList>
    </citation>
    <scope>NUCLEOTIDE SEQUENCE [LARGE SCALE GENOMIC DNA]</scope>
    <source>
        <strain evidence="2 3">HZ10</strain>
    </source>
</reference>
<evidence type="ECO:0000313" key="2">
    <source>
        <dbReference type="EMBL" id="OWY26610.1"/>
    </source>
</evidence>
<dbReference type="Gene3D" id="3.40.50.12230">
    <property type="match status" value="1"/>
</dbReference>